<dbReference type="GO" id="GO:0008270">
    <property type="term" value="F:zinc ion binding"/>
    <property type="evidence" value="ECO:0007669"/>
    <property type="project" value="UniProtKB-KW"/>
</dbReference>
<dbReference type="AlphaFoldDB" id="A0A8J5KBQ6"/>
<sequence>MSAKYPPLFVNLALDKCVLPVRAVKKSPKGLPYDLACPCLKNELQKRNCGTCGKYFASVKSINAHINKHSSSCMSRHYVVSAPAERLQPQRLAAKRQREFMCVVKYLEK</sequence>
<reference evidence="3" key="1">
    <citation type="journal article" date="2021" name="Sci. Adv.">
        <title>The American lobster genome reveals insights on longevity, neural, and immune adaptations.</title>
        <authorList>
            <person name="Polinski J.M."/>
            <person name="Zimin A.V."/>
            <person name="Clark K.F."/>
            <person name="Kohn A.B."/>
            <person name="Sadowski N."/>
            <person name="Timp W."/>
            <person name="Ptitsyn A."/>
            <person name="Khanna P."/>
            <person name="Romanova D.Y."/>
            <person name="Williams P."/>
            <person name="Greenwood S.J."/>
            <person name="Moroz L.L."/>
            <person name="Walt D.R."/>
            <person name="Bodnar A.G."/>
        </authorList>
    </citation>
    <scope>NUCLEOTIDE SEQUENCE</scope>
    <source>
        <strain evidence="3">GMGI-L3</strain>
    </source>
</reference>
<keyword evidence="1" id="KW-0479">Metal-binding</keyword>
<comment type="caution">
    <text evidence="3">The sequence shown here is derived from an EMBL/GenBank/DDBJ whole genome shotgun (WGS) entry which is preliminary data.</text>
</comment>
<keyword evidence="4" id="KW-1185">Reference proteome</keyword>
<evidence type="ECO:0000259" key="2">
    <source>
        <dbReference type="PROSITE" id="PS50157"/>
    </source>
</evidence>
<dbReference type="EMBL" id="JAHLQT010014894">
    <property type="protein sequence ID" value="KAG7170141.1"/>
    <property type="molecule type" value="Genomic_DNA"/>
</dbReference>
<feature type="domain" description="C2H2-type" evidence="2">
    <location>
        <begin position="47"/>
        <end position="74"/>
    </location>
</feature>
<keyword evidence="1" id="KW-0862">Zinc</keyword>
<evidence type="ECO:0000313" key="4">
    <source>
        <dbReference type="Proteomes" id="UP000747542"/>
    </source>
</evidence>
<protein>
    <recommendedName>
        <fullName evidence="2">C2H2-type domain-containing protein</fullName>
    </recommendedName>
</protein>
<gene>
    <name evidence="3" type="ORF">Hamer_G012383</name>
</gene>
<dbReference type="InterPro" id="IPR013087">
    <property type="entry name" value="Znf_C2H2_type"/>
</dbReference>
<organism evidence="3 4">
    <name type="scientific">Homarus americanus</name>
    <name type="common">American lobster</name>
    <dbReference type="NCBI Taxonomy" id="6706"/>
    <lineage>
        <taxon>Eukaryota</taxon>
        <taxon>Metazoa</taxon>
        <taxon>Ecdysozoa</taxon>
        <taxon>Arthropoda</taxon>
        <taxon>Crustacea</taxon>
        <taxon>Multicrustacea</taxon>
        <taxon>Malacostraca</taxon>
        <taxon>Eumalacostraca</taxon>
        <taxon>Eucarida</taxon>
        <taxon>Decapoda</taxon>
        <taxon>Pleocyemata</taxon>
        <taxon>Astacidea</taxon>
        <taxon>Nephropoidea</taxon>
        <taxon>Nephropidae</taxon>
        <taxon>Homarus</taxon>
    </lineage>
</organism>
<dbReference type="PROSITE" id="PS00028">
    <property type="entry name" value="ZINC_FINGER_C2H2_1"/>
    <property type="match status" value="1"/>
</dbReference>
<dbReference type="Proteomes" id="UP000747542">
    <property type="component" value="Unassembled WGS sequence"/>
</dbReference>
<dbReference type="PROSITE" id="PS50157">
    <property type="entry name" value="ZINC_FINGER_C2H2_2"/>
    <property type="match status" value="1"/>
</dbReference>
<evidence type="ECO:0000313" key="3">
    <source>
        <dbReference type="EMBL" id="KAG7170141.1"/>
    </source>
</evidence>
<accession>A0A8J5KBQ6</accession>
<keyword evidence="1" id="KW-0863">Zinc-finger</keyword>
<evidence type="ECO:0000256" key="1">
    <source>
        <dbReference type="PROSITE-ProRule" id="PRU00042"/>
    </source>
</evidence>
<name>A0A8J5KBQ6_HOMAM</name>
<proteinExistence type="predicted"/>